<evidence type="ECO:0000256" key="2">
    <source>
        <dbReference type="SAM" id="Phobius"/>
    </source>
</evidence>
<comment type="similarity">
    <text evidence="1">Belongs to the UPF0337 (CsbD) family.</text>
</comment>
<dbReference type="STRING" id="46679.SAMN05216202_1355"/>
<accession>A0A1H2MBN8</accession>
<feature type="transmembrane region" description="Helical" evidence="2">
    <location>
        <begin position="63"/>
        <end position="80"/>
    </location>
</feature>
<organism evidence="4 5">
    <name type="scientific">Pseudomonas mucidolens</name>
    <dbReference type="NCBI Taxonomy" id="46679"/>
    <lineage>
        <taxon>Bacteria</taxon>
        <taxon>Pseudomonadati</taxon>
        <taxon>Pseudomonadota</taxon>
        <taxon>Gammaproteobacteria</taxon>
        <taxon>Pseudomonadales</taxon>
        <taxon>Pseudomonadaceae</taxon>
        <taxon>Pseudomonas</taxon>
    </lineage>
</organism>
<gene>
    <name evidence="4" type="ORF">SAMN05216202_1355</name>
</gene>
<dbReference type="InterPro" id="IPR008462">
    <property type="entry name" value="CsbD"/>
</dbReference>
<dbReference type="Pfam" id="PF05532">
    <property type="entry name" value="CsbD"/>
    <property type="match status" value="1"/>
</dbReference>
<evidence type="ECO:0000313" key="4">
    <source>
        <dbReference type="EMBL" id="SDU90341.1"/>
    </source>
</evidence>
<dbReference type="Proteomes" id="UP000198600">
    <property type="component" value="Chromosome I"/>
</dbReference>
<sequence length="83" mass="8962">MKAEQAKGGAEKWLGKAQDCLGELTHDEQLQTEGVARQAAGQLQQTYGKALDEVSDFARRKPLASIAIVAGVGMLLGLLLRRR</sequence>
<keyword evidence="2" id="KW-0812">Transmembrane</keyword>
<keyword evidence="2" id="KW-1133">Transmembrane helix</keyword>
<dbReference type="Gene3D" id="1.10.1470.10">
    <property type="entry name" value="YjbJ"/>
    <property type="match status" value="1"/>
</dbReference>
<dbReference type="InterPro" id="IPR036629">
    <property type="entry name" value="YjbJ_sf"/>
</dbReference>
<dbReference type="RefSeq" id="WP_084379225.1">
    <property type="nucleotide sequence ID" value="NZ_LS483433.1"/>
</dbReference>
<dbReference type="OrthoDB" id="6183264at2"/>
<proteinExistence type="inferred from homology"/>
<reference evidence="5" key="1">
    <citation type="submission" date="2016-10" db="EMBL/GenBank/DDBJ databases">
        <authorList>
            <person name="Varghese N."/>
            <person name="Submissions S."/>
        </authorList>
    </citation>
    <scope>NUCLEOTIDE SEQUENCE [LARGE SCALE GENOMIC DNA]</scope>
    <source>
        <strain evidence="5">LMG 2223</strain>
    </source>
</reference>
<evidence type="ECO:0000313" key="5">
    <source>
        <dbReference type="Proteomes" id="UP000198600"/>
    </source>
</evidence>
<keyword evidence="5" id="KW-1185">Reference proteome</keyword>
<dbReference type="AlphaFoldDB" id="A0A1H2MBN8"/>
<dbReference type="SUPFAM" id="SSF69047">
    <property type="entry name" value="Hypothetical protein YjbJ"/>
    <property type="match status" value="1"/>
</dbReference>
<feature type="domain" description="CsbD-like" evidence="3">
    <location>
        <begin position="4"/>
        <end position="56"/>
    </location>
</feature>
<dbReference type="EMBL" id="LT629802">
    <property type="protein sequence ID" value="SDU90341.1"/>
    <property type="molecule type" value="Genomic_DNA"/>
</dbReference>
<keyword evidence="2" id="KW-0472">Membrane</keyword>
<protein>
    <submittedName>
        <fullName evidence="4">Uncharacterized conserved protein YjbJ, UPF0337 family</fullName>
    </submittedName>
</protein>
<evidence type="ECO:0000259" key="3">
    <source>
        <dbReference type="Pfam" id="PF05532"/>
    </source>
</evidence>
<name>A0A1H2MBN8_9PSED</name>
<evidence type="ECO:0000256" key="1">
    <source>
        <dbReference type="ARBA" id="ARBA00009129"/>
    </source>
</evidence>